<evidence type="ECO:0000313" key="2">
    <source>
        <dbReference type="EMBL" id="CAB4315235.1"/>
    </source>
</evidence>
<sequence length="86" mass="9498">MDFKVNKPTSQSVKQAHNFHNVHSLNPTYTLALEFPLGHLCCARDEVVLQSYVQDGSQDIPSAGGKNLYSSKTCSQKSRSKAETLN</sequence>
<evidence type="ECO:0000256" key="1">
    <source>
        <dbReference type="SAM" id="MobiDB-lite"/>
    </source>
</evidence>
<name>A0A6J5XTS5_PRUAR</name>
<keyword evidence="3" id="KW-1185">Reference proteome</keyword>
<proteinExistence type="predicted"/>
<evidence type="ECO:0000313" key="3">
    <source>
        <dbReference type="Proteomes" id="UP000507245"/>
    </source>
</evidence>
<reference evidence="3" key="1">
    <citation type="journal article" date="2020" name="Genome Biol.">
        <title>Gamete binning: chromosome-level and haplotype-resolved genome assembly enabled by high-throughput single-cell sequencing of gamete genomes.</title>
        <authorList>
            <person name="Campoy J.A."/>
            <person name="Sun H."/>
            <person name="Goel M."/>
            <person name="Jiao W.-B."/>
            <person name="Folz-Donahue K."/>
            <person name="Wang N."/>
            <person name="Rubio M."/>
            <person name="Liu C."/>
            <person name="Kukat C."/>
            <person name="Ruiz D."/>
            <person name="Huettel B."/>
            <person name="Schneeberger K."/>
        </authorList>
    </citation>
    <scope>NUCLEOTIDE SEQUENCE [LARGE SCALE GENOMIC DNA]</scope>
    <source>
        <strain evidence="3">cv. Rojo Pasion</strain>
    </source>
</reference>
<dbReference type="AlphaFoldDB" id="A0A6J5XTS5"/>
<feature type="compositionally biased region" description="Polar residues" evidence="1">
    <location>
        <begin position="68"/>
        <end position="86"/>
    </location>
</feature>
<protein>
    <submittedName>
        <fullName evidence="2">Uncharacterized protein</fullName>
    </submittedName>
</protein>
<dbReference type="EMBL" id="CAEKKB010000006">
    <property type="protein sequence ID" value="CAB4315235.1"/>
    <property type="molecule type" value="Genomic_DNA"/>
</dbReference>
<organism evidence="2 3">
    <name type="scientific">Prunus armeniaca</name>
    <name type="common">Apricot</name>
    <name type="synonym">Armeniaca vulgaris</name>
    <dbReference type="NCBI Taxonomy" id="36596"/>
    <lineage>
        <taxon>Eukaryota</taxon>
        <taxon>Viridiplantae</taxon>
        <taxon>Streptophyta</taxon>
        <taxon>Embryophyta</taxon>
        <taxon>Tracheophyta</taxon>
        <taxon>Spermatophyta</taxon>
        <taxon>Magnoliopsida</taxon>
        <taxon>eudicotyledons</taxon>
        <taxon>Gunneridae</taxon>
        <taxon>Pentapetalae</taxon>
        <taxon>rosids</taxon>
        <taxon>fabids</taxon>
        <taxon>Rosales</taxon>
        <taxon>Rosaceae</taxon>
        <taxon>Amygdaloideae</taxon>
        <taxon>Amygdaleae</taxon>
        <taxon>Prunus</taxon>
    </lineage>
</organism>
<feature type="region of interest" description="Disordered" evidence="1">
    <location>
        <begin position="57"/>
        <end position="86"/>
    </location>
</feature>
<accession>A0A6J5XTS5</accession>
<dbReference type="Proteomes" id="UP000507245">
    <property type="component" value="Unassembled WGS sequence"/>
</dbReference>
<gene>
    <name evidence="2" type="ORF">ORAREDHAP_LOCUS39865</name>
</gene>